<dbReference type="Pfam" id="PF13550">
    <property type="entry name" value="Phage-tail_3"/>
    <property type="match status" value="1"/>
</dbReference>
<dbReference type="EMBL" id="JASAYT010000026">
    <property type="protein sequence ID" value="MDP8175459.1"/>
    <property type="molecule type" value="Genomic_DNA"/>
</dbReference>
<gene>
    <name evidence="2" type="ORF">QJU97_08315</name>
</gene>
<dbReference type="Proteomes" id="UP001231736">
    <property type="component" value="Unassembled WGS sequence"/>
</dbReference>
<sequence>MGGKSSKKVTVGYRYYWDIHSGLGRGPVDEIVEIRVDDKTAYSTVPGEITQTKAIYINKPKLFGGDDTGGEGGIVGRMEVLMGEPDQLPSLALSNLLNDKRNPEWGPLSSNSHAKNRAVLNTLTGSLIGNKESLSNLNEVITKKGNGSSFPEEVDVFTAYKNPIMKEFSKVLTQFNTQALIPGFRGIVTTFFSGMISSYSAYPKKHSYRVRRTHKGWKYGTVWYPEKCKIILRNDNVKLGGLNESQAENARQIHAMNPAHILVECATNKSWGGKKEFEELDLESFKIAADTLFNEKFGLCFRYNRQGSIKQFIQQILDHIGAVQYDNIETGKLAIKLIRQDYDVDKLPLFTYDNGVLSIQDDDTSSSDNTANQVIVTYLDPVSNKENQAIANNLASVRMRGVIAKKVTYKGLPTFDLASRVAQRDLEMVASGLMRLKIRFDMRGSELKPGDVFKITLPERGIEQAVLRVGKLENGNEGEIIATCVQDVFGLPETNYSSHQTESLYTPPDYTAKPVIQSKLFEVPYHIFPIVFSEAELAFVKPTDCYISALASKPNGLALGFDMQVDAGAGFNTVAEGSFTESIIITEAVSPLQNKFKFQFDGDYLNLNIAKALMIDDEIIKIEEVDLKTHTLTVGRGCADTIPQSHSENSRAWCYLLSSSNDTTKYTINEQLKVKLLTRTAQETLDEDEADTLTITTQQRQARPYPPANVKVDDMLGADITGAEFKLSWAHRDRDLQQEKLIAHTEESTVLGEGVSYEIALIDNKNVVRKINTTDDNFIYPDSNKVDGETFTEVQLYAVKNGLQSLFKYCFKIKGALIALNEWHNSDEFTAGNNLLNRLK</sequence>
<evidence type="ECO:0000313" key="2">
    <source>
        <dbReference type="EMBL" id="MDP8175459.1"/>
    </source>
</evidence>
<protein>
    <submittedName>
        <fullName evidence="2">Phage tail protein</fullName>
    </submittedName>
</protein>
<evidence type="ECO:0000313" key="3">
    <source>
        <dbReference type="Proteomes" id="UP001231736"/>
    </source>
</evidence>
<name>A0AAJ6P375_9PAST</name>
<dbReference type="AlphaFoldDB" id="A0AAJ6P375"/>
<reference evidence="2" key="1">
    <citation type="journal article" date="2023" name="Front. Microbiol.">
        <title>Phylogeography and host specificity of Pasteurellaceae pathogenic to sea-farmed fish in the north-east Atlantic.</title>
        <authorList>
            <person name="Gulla S."/>
            <person name="Colquhoun D.J."/>
            <person name="Olsen A.B."/>
            <person name="Spilsberg B."/>
            <person name="Lagesen K."/>
            <person name="Aakesson C.P."/>
            <person name="Strom S."/>
            <person name="Manji F."/>
            <person name="Birkbeck T.H."/>
            <person name="Nilsen H.K."/>
        </authorList>
    </citation>
    <scope>NUCLEOTIDE SEQUENCE</scope>
    <source>
        <strain evidence="2">98B1</strain>
    </source>
</reference>
<accession>A0AAJ6P375</accession>
<feature type="domain" description="Tip attachment protein J" evidence="1">
    <location>
        <begin position="305"/>
        <end position="473"/>
    </location>
</feature>
<comment type="caution">
    <text evidence="2">The sequence shown here is derived from an EMBL/GenBank/DDBJ whole genome shotgun (WGS) entry which is preliminary data.</text>
</comment>
<evidence type="ECO:0000259" key="1">
    <source>
        <dbReference type="Pfam" id="PF13550"/>
    </source>
</evidence>
<organism evidence="2 3">
    <name type="scientific">Phocoenobacter skyensis</name>
    <dbReference type="NCBI Taxonomy" id="97481"/>
    <lineage>
        <taxon>Bacteria</taxon>
        <taxon>Pseudomonadati</taxon>
        <taxon>Pseudomonadota</taxon>
        <taxon>Gammaproteobacteria</taxon>
        <taxon>Pasteurellales</taxon>
        <taxon>Pasteurellaceae</taxon>
        <taxon>Phocoenobacter</taxon>
    </lineage>
</organism>
<dbReference type="InterPro" id="IPR032876">
    <property type="entry name" value="J_dom"/>
</dbReference>
<proteinExistence type="predicted"/>